<dbReference type="PRINTS" id="PR00033">
    <property type="entry name" value="HTHASNC"/>
</dbReference>
<accession>A0ABQ6BE04</accession>
<keyword evidence="2" id="KW-0238">DNA-binding</keyword>
<dbReference type="InterPro" id="IPR036388">
    <property type="entry name" value="WH-like_DNA-bd_sf"/>
</dbReference>
<reference evidence="6" key="1">
    <citation type="journal article" date="2019" name="Int. J. Syst. Evol. Microbiol.">
        <title>The Global Catalogue of Microorganisms (GCM) 10K type strain sequencing project: providing services to taxonomists for standard genome sequencing and annotation.</title>
        <authorList>
            <consortium name="The Broad Institute Genomics Platform"/>
            <consortium name="The Broad Institute Genome Sequencing Center for Infectious Disease"/>
            <person name="Wu L."/>
            <person name="Ma J."/>
        </authorList>
    </citation>
    <scope>NUCLEOTIDE SEQUENCE [LARGE SCALE GENOMIC DNA]</scope>
    <source>
        <strain evidence="6">NBRC 102520</strain>
    </source>
</reference>
<comment type="caution">
    <text evidence="5">The sequence shown here is derived from an EMBL/GenBank/DDBJ whole genome shotgun (WGS) entry which is preliminary data.</text>
</comment>
<dbReference type="InterPro" id="IPR019887">
    <property type="entry name" value="Tscrpt_reg_AsnC/Lrp_C"/>
</dbReference>
<dbReference type="InterPro" id="IPR011008">
    <property type="entry name" value="Dimeric_a/b-barrel"/>
</dbReference>
<dbReference type="InterPro" id="IPR011991">
    <property type="entry name" value="ArsR-like_HTH"/>
</dbReference>
<sequence>MRYDRVDARILEIVQKNNRLTSDVMSELAGLSATACQRRLKRLRSDGFIEADVSIVSPRAVGRPIQMLVLVTMERERSDIIDRFKKDIKSSAEVVNGFYVTGDADFILYVTARTMEDYEQFTRRFFYKNPDIKCFKTMVVLDRVKAGFAVPVETPAYDSLSNL</sequence>
<proteinExistence type="predicted"/>
<dbReference type="CDD" id="cd00090">
    <property type="entry name" value="HTH_ARSR"/>
    <property type="match status" value="1"/>
</dbReference>
<dbReference type="InterPro" id="IPR019888">
    <property type="entry name" value="Tscrpt_reg_AsnC-like"/>
</dbReference>
<evidence type="ECO:0000313" key="5">
    <source>
        <dbReference type="EMBL" id="GLR90398.1"/>
    </source>
</evidence>
<evidence type="ECO:0000256" key="2">
    <source>
        <dbReference type="ARBA" id="ARBA00023125"/>
    </source>
</evidence>
<gene>
    <name evidence="5" type="ORF">GCM10007857_71130</name>
</gene>
<evidence type="ECO:0000313" key="6">
    <source>
        <dbReference type="Proteomes" id="UP001156905"/>
    </source>
</evidence>
<dbReference type="InterPro" id="IPR000485">
    <property type="entry name" value="AsnC-type_HTH_dom"/>
</dbReference>
<dbReference type="Gene3D" id="1.10.10.10">
    <property type="entry name" value="Winged helix-like DNA-binding domain superfamily/Winged helix DNA-binding domain"/>
    <property type="match status" value="1"/>
</dbReference>
<keyword evidence="3" id="KW-0804">Transcription</keyword>
<dbReference type="SMART" id="SM00344">
    <property type="entry name" value="HTH_ASNC"/>
    <property type="match status" value="1"/>
</dbReference>
<evidence type="ECO:0000256" key="1">
    <source>
        <dbReference type="ARBA" id="ARBA00023015"/>
    </source>
</evidence>
<dbReference type="Gene3D" id="3.30.70.920">
    <property type="match status" value="1"/>
</dbReference>
<keyword evidence="6" id="KW-1185">Reference proteome</keyword>
<dbReference type="Pfam" id="PF01037">
    <property type="entry name" value="AsnC_trans_reg"/>
    <property type="match status" value="1"/>
</dbReference>
<evidence type="ECO:0000259" key="4">
    <source>
        <dbReference type="PROSITE" id="PS50956"/>
    </source>
</evidence>
<keyword evidence="1" id="KW-0805">Transcription regulation</keyword>
<dbReference type="Proteomes" id="UP001156905">
    <property type="component" value="Unassembled WGS sequence"/>
</dbReference>
<dbReference type="SUPFAM" id="SSF46785">
    <property type="entry name" value="Winged helix' DNA-binding domain"/>
    <property type="match status" value="1"/>
</dbReference>
<dbReference type="PROSITE" id="PS50956">
    <property type="entry name" value="HTH_ASNC_2"/>
    <property type="match status" value="1"/>
</dbReference>
<dbReference type="RefSeq" id="WP_284273289.1">
    <property type="nucleotide sequence ID" value="NZ_BSOW01000033.1"/>
</dbReference>
<protein>
    <submittedName>
        <fullName evidence="5">HTH-type transcriptional regulator y4tD</fullName>
    </submittedName>
</protein>
<dbReference type="SUPFAM" id="SSF54909">
    <property type="entry name" value="Dimeric alpha+beta barrel"/>
    <property type="match status" value="1"/>
</dbReference>
<evidence type="ECO:0000256" key="3">
    <source>
        <dbReference type="ARBA" id="ARBA00023163"/>
    </source>
</evidence>
<organism evidence="5 6">
    <name type="scientific">Bradyrhizobium iriomotense</name>
    <dbReference type="NCBI Taxonomy" id="441950"/>
    <lineage>
        <taxon>Bacteria</taxon>
        <taxon>Pseudomonadati</taxon>
        <taxon>Pseudomonadota</taxon>
        <taxon>Alphaproteobacteria</taxon>
        <taxon>Hyphomicrobiales</taxon>
        <taxon>Nitrobacteraceae</taxon>
        <taxon>Bradyrhizobium</taxon>
    </lineage>
</organism>
<dbReference type="PANTHER" id="PTHR30154">
    <property type="entry name" value="LEUCINE-RESPONSIVE REGULATORY PROTEIN"/>
    <property type="match status" value="1"/>
</dbReference>
<dbReference type="EMBL" id="BSOW01000033">
    <property type="protein sequence ID" value="GLR90398.1"/>
    <property type="molecule type" value="Genomic_DNA"/>
</dbReference>
<dbReference type="Pfam" id="PF13412">
    <property type="entry name" value="HTH_24"/>
    <property type="match status" value="1"/>
</dbReference>
<dbReference type="PANTHER" id="PTHR30154:SF34">
    <property type="entry name" value="TRANSCRIPTIONAL REGULATOR AZLB"/>
    <property type="match status" value="1"/>
</dbReference>
<name>A0ABQ6BE04_9BRAD</name>
<feature type="domain" description="HTH asnC-type" evidence="4">
    <location>
        <begin position="3"/>
        <end position="64"/>
    </location>
</feature>
<dbReference type="InterPro" id="IPR036390">
    <property type="entry name" value="WH_DNA-bd_sf"/>
</dbReference>